<evidence type="ECO:0000313" key="3">
    <source>
        <dbReference type="EMBL" id="VAW00831.1"/>
    </source>
</evidence>
<dbReference type="InterPro" id="IPR029063">
    <property type="entry name" value="SAM-dependent_MTases_sf"/>
</dbReference>
<protein>
    <submittedName>
        <fullName evidence="3">SAM-dependent methyltransferase, BioC-like</fullName>
    </submittedName>
</protein>
<dbReference type="PANTHER" id="PTHR13090:SF1">
    <property type="entry name" value="ARGININE-HYDROXYLASE NDUFAF5, MITOCHONDRIAL"/>
    <property type="match status" value="1"/>
</dbReference>
<dbReference type="InterPro" id="IPR050602">
    <property type="entry name" value="Malonyl-ACP_OMT"/>
</dbReference>
<proteinExistence type="predicted"/>
<sequence>MENPVVMNTPTSLFDLSRIARNRKRATQKFAAHDFLHQRVWQDLMQRRAEINRPLSNGLVRGDLLPAPEQIKTLGWQQQPFATQPGTERDLLLSFFELHLIDDLPAELRRCKTALKPDGVFLACLFGGSTLFELRQSLLAAESQINGSAAARIIPFVAIKTLGTLVQQAGFALPVIDVDVVTVQYASLRALRDDIRGMGEANPLAASMHPLSKSVWDCAETWYREHFSGPDNRLIAHFEILHICGWAPHDSQQKPLKPGSRAGFFSPPE</sequence>
<gene>
    <name evidence="3" type="ORF">MNBD_ALPHA06-2001</name>
</gene>
<dbReference type="Pfam" id="PF13489">
    <property type="entry name" value="Methyltransf_23"/>
    <property type="match status" value="1"/>
</dbReference>
<evidence type="ECO:0000256" key="2">
    <source>
        <dbReference type="ARBA" id="ARBA00022679"/>
    </source>
</evidence>
<dbReference type="Gene3D" id="3.40.50.150">
    <property type="entry name" value="Vaccinia Virus protein VP39"/>
    <property type="match status" value="1"/>
</dbReference>
<organism evidence="3">
    <name type="scientific">hydrothermal vent metagenome</name>
    <dbReference type="NCBI Taxonomy" id="652676"/>
    <lineage>
        <taxon>unclassified sequences</taxon>
        <taxon>metagenomes</taxon>
        <taxon>ecological metagenomes</taxon>
    </lineage>
</organism>
<dbReference type="SUPFAM" id="SSF53335">
    <property type="entry name" value="S-adenosyl-L-methionine-dependent methyltransferases"/>
    <property type="match status" value="1"/>
</dbReference>
<keyword evidence="1 3" id="KW-0489">Methyltransferase</keyword>
<dbReference type="EMBL" id="UOEE01000304">
    <property type="protein sequence ID" value="VAW00831.1"/>
    <property type="molecule type" value="Genomic_DNA"/>
</dbReference>
<dbReference type="GO" id="GO:0032259">
    <property type="term" value="P:methylation"/>
    <property type="evidence" value="ECO:0007669"/>
    <property type="project" value="UniProtKB-KW"/>
</dbReference>
<accession>A0A3B0S456</accession>
<dbReference type="GO" id="GO:0008168">
    <property type="term" value="F:methyltransferase activity"/>
    <property type="evidence" value="ECO:0007669"/>
    <property type="project" value="UniProtKB-KW"/>
</dbReference>
<keyword evidence="2 3" id="KW-0808">Transferase</keyword>
<dbReference type="AlphaFoldDB" id="A0A3B0S456"/>
<evidence type="ECO:0000256" key="1">
    <source>
        <dbReference type="ARBA" id="ARBA00022603"/>
    </source>
</evidence>
<name>A0A3B0S456_9ZZZZ</name>
<dbReference type="PANTHER" id="PTHR13090">
    <property type="entry name" value="ARGININE-HYDROXYLASE NDUFAF5, MITOCHONDRIAL"/>
    <property type="match status" value="1"/>
</dbReference>
<reference evidence="3" key="1">
    <citation type="submission" date="2018-06" db="EMBL/GenBank/DDBJ databases">
        <authorList>
            <person name="Zhirakovskaya E."/>
        </authorList>
    </citation>
    <scope>NUCLEOTIDE SEQUENCE</scope>
</reference>